<evidence type="ECO:0000259" key="20">
    <source>
        <dbReference type="PROSITE" id="PS50123"/>
    </source>
</evidence>
<keyword evidence="10" id="KW-0808">Transferase</keyword>
<keyword evidence="14" id="KW-0067">ATP-binding</keyword>
<feature type="compositionally biased region" description="Basic and acidic residues" evidence="16">
    <location>
        <begin position="692"/>
        <end position="704"/>
    </location>
</feature>
<evidence type="ECO:0000259" key="17">
    <source>
        <dbReference type="PROSITE" id="PS50112"/>
    </source>
</evidence>
<keyword evidence="22" id="KW-1185">Reference proteome</keyword>
<organism evidence="21 22">
    <name type="scientific">Xaviernesmea oryzae</name>
    <dbReference type="NCBI Taxonomy" id="464029"/>
    <lineage>
        <taxon>Bacteria</taxon>
        <taxon>Pseudomonadati</taxon>
        <taxon>Pseudomonadota</taxon>
        <taxon>Alphaproteobacteria</taxon>
        <taxon>Hyphomicrobiales</taxon>
        <taxon>Rhizobiaceae</taxon>
        <taxon>Rhizobium/Agrobacterium group</taxon>
        <taxon>Xaviernesmea</taxon>
    </lineage>
</organism>
<dbReference type="PANTHER" id="PTHR24422">
    <property type="entry name" value="CHEMOTAXIS PROTEIN METHYLTRANSFERASE"/>
    <property type="match status" value="1"/>
</dbReference>
<evidence type="ECO:0000313" key="22">
    <source>
        <dbReference type="Proteomes" id="UP000186364"/>
    </source>
</evidence>
<dbReference type="PROSITE" id="PS50123">
    <property type="entry name" value="CHER"/>
    <property type="match status" value="1"/>
</dbReference>
<dbReference type="PANTHER" id="PTHR24422:SF27">
    <property type="entry name" value="PROTEIN-GLUTAMATE O-METHYLTRANSFERASE"/>
    <property type="match status" value="1"/>
</dbReference>
<dbReference type="GO" id="GO:0004673">
    <property type="term" value="F:protein histidine kinase activity"/>
    <property type="evidence" value="ECO:0007669"/>
    <property type="project" value="UniProtKB-EC"/>
</dbReference>
<dbReference type="InterPro" id="IPR035965">
    <property type="entry name" value="PAS-like_dom_sf"/>
</dbReference>
<dbReference type="Proteomes" id="UP000186364">
    <property type="component" value="Unassembled WGS sequence"/>
</dbReference>
<dbReference type="EC" id="2.7.13.3" evidence="3"/>
<evidence type="ECO:0000313" key="21">
    <source>
        <dbReference type="EMBL" id="OLP58074.1"/>
    </source>
</evidence>
<keyword evidence="12" id="KW-0547">Nucleotide-binding</keyword>
<dbReference type="GO" id="GO:0032259">
    <property type="term" value="P:methylation"/>
    <property type="evidence" value="ECO:0007669"/>
    <property type="project" value="UniProtKB-KW"/>
</dbReference>
<feature type="domain" description="CheB-type methylesterase" evidence="19">
    <location>
        <begin position="32"/>
        <end position="194"/>
    </location>
</feature>
<evidence type="ECO:0000256" key="15">
    <source>
        <dbReference type="PROSITE-ProRule" id="PRU00050"/>
    </source>
</evidence>
<dbReference type="NCBIfam" id="TIGR00229">
    <property type="entry name" value="sensory_box"/>
    <property type="match status" value="1"/>
</dbReference>
<comment type="catalytic activity">
    <reaction evidence="1">
        <text>ATP + protein L-histidine = ADP + protein N-phospho-L-histidine.</text>
        <dbReference type="EC" id="2.7.13.3"/>
    </reaction>
</comment>
<feature type="region of interest" description="Disordered" evidence="16">
    <location>
        <begin position="1"/>
        <end position="31"/>
    </location>
</feature>
<dbReference type="Pfam" id="PF07536">
    <property type="entry name" value="HWE_HK"/>
    <property type="match status" value="1"/>
</dbReference>
<accession>A0A1Q9ARL8</accession>
<dbReference type="PROSITE" id="PS50112">
    <property type="entry name" value="PAS"/>
    <property type="match status" value="1"/>
</dbReference>
<dbReference type="PRINTS" id="PR00996">
    <property type="entry name" value="CHERMTFRASE"/>
</dbReference>
<dbReference type="InterPro" id="IPR000014">
    <property type="entry name" value="PAS"/>
</dbReference>
<evidence type="ECO:0000256" key="8">
    <source>
        <dbReference type="ARBA" id="ARBA00022630"/>
    </source>
</evidence>
<evidence type="ECO:0000259" key="18">
    <source>
        <dbReference type="PROSITE" id="PS50113"/>
    </source>
</evidence>
<evidence type="ECO:0000256" key="14">
    <source>
        <dbReference type="ARBA" id="ARBA00022840"/>
    </source>
</evidence>
<dbReference type="PROSITE" id="PS50122">
    <property type="entry name" value="CHEB"/>
    <property type="match status" value="1"/>
</dbReference>
<evidence type="ECO:0000256" key="1">
    <source>
        <dbReference type="ARBA" id="ARBA00000085"/>
    </source>
</evidence>
<dbReference type="SMART" id="SM00138">
    <property type="entry name" value="MeTrc"/>
    <property type="match status" value="1"/>
</dbReference>
<dbReference type="Pfam" id="PF08447">
    <property type="entry name" value="PAS_3"/>
    <property type="match status" value="1"/>
</dbReference>
<sequence length="1157" mass="128635">MPVTEIRTLPFWPPASPNEPAAGRPDQSGLQPTPVVVALAATPRDIEAAKRFVQAMEGTPGLSLVLLLQYREALDEKALLGDLSAIWKGPVSAVSQDQPLEEGAVYTVSPNVTITLRGGRLLVQPAPERAGERGTIDTFLVSLAEEEGKRAIGITFAGLQSGGTLGLIAIKEHGGLTLAEQAEEIDSAGLASPAYPTNLSALADLWLPVEAMVERVRLEVRTLARAQIAQDFDMQVAEAAPALSRIASILLNRTGHDFHGYKHNTFLRRVQRRMQVAQMDTVEAYVDYLRETPDEPGLLFNDLLIGVTHFFRDPKEFAFVEREIVPKLFEGKTAADQLRVWVLGCATGEEAYSIAMLLREQALRLEAPPQIQIFATDIDSRGLVQGRSARYSASALKEVTPERLARWFVKEGDTYCVVKEIREMCLFSQHNLIKDAPFSRLDMVSCRNLLIYLGQDLQDRVIPLFHFALRPQGYLFLGNSETVSRHAKLFAPVDRRYRVFQPLEVLSRPLPDFPLTASLDAHRATERAAGMRNASGSLALMTKQAERIMERYQPAYMIVDAAHDVLHFSGRTGRFLDPPAGHASLNVFNLIHRDLRVDLRAALMRAEAGKGASRLGGLRVHVEDQAITVTLSVEPVELGPGAPPRFLVVLQDGPAIEPFSPPSEASGEALHVHRLEDELRRTRERLQATVEELSRTNEELKASNEEYQSVNEELQSSNEELETSKEELQSLNEELQTVNGELAHRVEELARANSDLQNLLESTEIAAIFLDASLRIKNYTPAISEIFHLMETDLGRPIHHIANRISYGELEADVAQMLRTLEPVERETRNPQTGAQYLIRVLPYRSIDNLVEGAVLTFMDVTALVRAETRLRDREALLRSIVEGIPQLVWRAVDTGEWTWVSPQWTAFTSQSEAEALGHGWLDKVHADDRERVMAAWKGATEAGQLEVDHRLWNVDEGSYRAVHLRARPVIDETGNIVEWFGTATDVHAMLLLQERQQVLLHELQHRVRNTLAIVRSVARRTAESSNSVEAYADRLEGRINAMARTQTLLTRAASSAVDLGELIRTEIGSQTLDQHKIQLDGPKIPVSGKAAENLSLAIHELTTNSVKHGALSISGGAVDVTWEIDRQTQPEILRLVWSESGLDEPLSQPERRGFGS</sequence>
<comment type="catalytic activity">
    <reaction evidence="2">
        <text>L-glutamyl-[protein] + S-adenosyl-L-methionine = [protein]-L-glutamate 5-O-methyl ester + S-adenosyl-L-homocysteine</text>
        <dbReference type="Rhea" id="RHEA:24452"/>
        <dbReference type="Rhea" id="RHEA-COMP:10208"/>
        <dbReference type="Rhea" id="RHEA-COMP:10311"/>
        <dbReference type="ChEBI" id="CHEBI:29973"/>
        <dbReference type="ChEBI" id="CHEBI:57856"/>
        <dbReference type="ChEBI" id="CHEBI:59789"/>
        <dbReference type="ChEBI" id="CHEBI:82795"/>
        <dbReference type="EC" id="2.1.1.80"/>
    </reaction>
</comment>
<dbReference type="SMART" id="SM00911">
    <property type="entry name" value="HWE_HK"/>
    <property type="match status" value="1"/>
</dbReference>
<feature type="compositionally biased region" description="Low complexity" evidence="16">
    <location>
        <begin position="708"/>
        <end position="718"/>
    </location>
</feature>
<evidence type="ECO:0000256" key="4">
    <source>
        <dbReference type="ARBA" id="ARBA00012534"/>
    </source>
</evidence>
<evidence type="ECO:0000256" key="6">
    <source>
        <dbReference type="ARBA" id="ARBA00022553"/>
    </source>
</evidence>
<dbReference type="GO" id="GO:0000156">
    <property type="term" value="F:phosphorelay response regulator activity"/>
    <property type="evidence" value="ECO:0007669"/>
    <property type="project" value="InterPro"/>
</dbReference>
<feature type="domain" description="PAC" evidence="18">
    <location>
        <begin position="946"/>
        <end position="999"/>
    </location>
</feature>
<dbReference type="InterPro" id="IPR013655">
    <property type="entry name" value="PAS_fold_3"/>
</dbReference>
<keyword evidence="8" id="KW-0285">Flavoprotein</keyword>
<dbReference type="Gene3D" id="3.40.50.180">
    <property type="entry name" value="Methylesterase CheB, C-terminal domain"/>
    <property type="match status" value="1"/>
</dbReference>
<feature type="domain" description="PAS" evidence="17">
    <location>
        <begin position="874"/>
        <end position="944"/>
    </location>
</feature>
<dbReference type="GO" id="GO:0008984">
    <property type="term" value="F:protein-glutamate methylesterase activity"/>
    <property type="evidence" value="ECO:0007669"/>
    <property type="project" value="InterPro"/>
</dbReference>
<dbReference type="OrthoDB" id="9816309at2"/>
<keyword evidence="13" id="KW-0418">Kinase</keyword>
<dbReference type="InterPro" id="IPR000700">
    <property type="entry name" value="PAS-assoc_C"/>
</dbReference>
<evidence type="ECO:0000256" key="3">
    <source>
        <dbReference type="ARBA" id="ARBA00012438"/>
    </source>
</evidence>
<dbReference type="SMART" id="SM00091">
    <property type="entry name" value="PAS"/>
    <property type="match status" value="3"/>
</dbReference>
<dbReference type="EC" id="2.1.1.80" evidence="4"/>
<dbReference type="InterPro" id="IPR035909">
    <property type="entry name" value="CheB_C"/>
</dbReference>
<reference evidence="21 22" key="1">
    <citation type="submission" date="2016-09" db="EMBL/GenBank/DDBJ databases">
        <title>Rhizobium sp. nov., a novel species isolated from the rice rhizosphere.</title>
        <authorList>
            <person name="Zhao J."/>
            <person name="Zhang X."/>
        </authorList>
    </citation>
    <scope>NUCLEOTIDE SEQUENCE [LARGE SCALE GENOMIC DNA]</scope>
    <source>
        <strain evidence="21 22">1.7048</strain>
    </source>
</reference>
<evidence type="ECO:0000256" key="16">
    <source>
        <dbReference type="SAM" id="MobiDB-lite"/>
    </source>
</evidence>
<evidence type="ECO:0000259" key="19">
    <source>
        <dbReference type="PROSITE" id="PS50122"/>
    </source>
</evidence>
<dbReference type="SUPFAM" id="SSF52738">
    <property type="entry name" value="Methylesterase CheB, C-terminal domain"/>
    <property type="match status" value="1"/>
</dbReference>
<dbReference type="Pfam" id="PF01739">
    <property type="entry name" value="CheR"/>
    <property type="match status" value="1"/>
</dbReference>
<dbReference type="Pfam" id="PF03705">
    <property type="entry name" value="CheR_N"/>
    <property type="match status" value="1"/>
</dbReference>
<name>A0A1Q9ARL8_9HYPH</name>
<dbReference type="InterPro" id="IPR029063">
    <property type="entry name" value="SAM-dependent_MTases_sf"/>
</dbReference>
<evidence type="ECO:0000256" key="13">
    <source>
        <dbReference type="ARBA" id="ARBA00022777"/>
    </source>
</evidence>
<dbReference type="InterPro" id="IPR000673">
    <property type="entry name" value="Sig_transdc_resp-reg_Me-estase"/>
</dbReference>
<comment type="caution">
    <text evidence="21">The sequence shown here is derived from an EMBL/GenBank/DDBJ whole genome shotgun (WGS) entry which is preliminary data.</text>
</comment>
<dbReference type="InterPro" id="IPR036890">
    <property type="entry name" value="HATPase_C_sf"/>
</dbReference>
<comment type="caution">
    <text evidence="15">Lacks conserved residue(s) required for the propagation of feature annotation.</text>
</comment>
<dbReference type="Pfam" id="PF01339">
    <property type="entry name" value="CheB_methylest"/>
    <property type="match status" value="1"/>
</dbReference>
<dbReference type="SUPFAM" id="SSF53335">
    <property type="entry name" value="S-adenosyl-L-methionine-dependent methyltransferases"/>
    <property type="match status" value="1"/>
</dbReference>
<dbReference type="InterPro" id="IPR022641">
    <property type="entry name" value="CheR_N"/>
</dbReference>
<dbReference type="Gene3D" id="3.30.565.10">
    <property type="entry name" value="Histidine kinase-like ATPase, C-terminal domain"/>
    <property type="match status" value="1"/>
</dbReference>
<feature type="region of interest" description="Disordered" evidence="16">
    <location>
        <begin position="692"/>
        <end position="723"/>
    </location>
</feature>
<dbReference type="InterPro" id="IPR000780">
    <property type="entry name" value="CheR_MeTrfase"/>
</dbReference>
<protein>
    <recommendedName>
        <fullName evidence="5">Blue-light-activated histidine kinase</fullName>
        <ecNumber evidence="4">2.1.1.80</ecNumber>
        <ecNumber evidence="3">2.7.13.3</ecNumber>
    </recommendedName>
</protein>
<evidence type="ECO:0000256" key="10">
    <source>
        <dbReference type="ARBA" id="ARBA00022679"/>
    </source>
</evidence>
<dbReference type="Gene3D" id="3.40.50.150">
    <property type="entry name" value="Vaccinia Virus protein VP39"/>
    <property type="match status" value="1"/>
</dbReference>
<feature type="domain" description="CheR-type methyltransferase" evidence="20">
    <location>
        <begin position="231"/>
        <end position="501"/>
    </location>
</feature>
<dbReference type="InterPro" id="IPR036804">
    <property type="entry name" value="CheR_N_sf"/>
</dbReference>
<dbReference type="GO" id="GO:0006935">
    <property type="term" value="P:chemotaxis"/>
    <property type="evidence" value="ECO:0007669"/>
    <property type="project" value="InterPro"/>
</dbReference>
<dbReference type="InterPro" id="IPR022642">
    <property type="entry name" value="CheR_C"/>
</dbReference>
<dbReference type="Gene3D" id="3.30.450.20">
    <property type="entry name" value="PAS domain"/>
    <property type="match status" value="2"/>
</dbReference>
<dbReference type="InterPro" id="IPR011102">
    <property type="entry name" value="Sig_transdc_His_kinase_HWE"/>
</dbReference>
<keyword evidence="6" id="KW-0597">Phosphoprotein</keyword>
<keyword evidence="7" id="KW-0489">Methyltransferase</keyword>
<keyword evidence="9" id="KW-0288">FMN</keyword>
<keyword evidence="11" id="KW-0949">S-adenosyl-L-methionine</keyword>
<dbReference type="CDD" id="cd02440">
    <property type="entry name" value="AdoMet_MTases"/>
    <property type="match status" value="1"/>
</dbReference>
<dbReference type="SUPFAM" id="SSF55785">
    <property type="entry name" value="PYP-like sensor domain (PAS domain)"/>
    <property type="match status" value="2"/>
</dbReference>
<dbReference type="PROSITE" id="PS50113">
    <property type="entry name" value="PAC"/>
    <property type="match status" value="1"/>
</dbReference>
<evidence type="ECO:0000256" key="12">
    <source>
        <dbReference type="ARBA" id="ARBA00022741"/>
    </source>
</evidence>
<dbReference type="Pfam" id="PF13596">
    <property type="entry name" value="PAS_10"/>
    <property type="match status" value="1"/>
</dbReference>
<dbReference type="SUPFAM" id="SSF47757">
    <property type="entry name" value="Chemotaxis receptor methyltransferase CheR, N-terminal domain"/>
    <property type="match status" value="1"/>
</dbReference>
<dbReference type="InterPro" id="IPR050903">
    <property type="entry name" value="Bact_Chemotaxis_MeTrfase"/>
</dbReference>
<evidence type="ECO:0000256" key="2">
    <source>
        <dbReference type="ARBA" id="ARBA00001541"/>
    </source>
</evidence>
<dbReference type="GO" id="GO:0008983">
    <property type="term" value="F:protein-glutamate O-methyltransferase activity"/>
    <property type="evidence" value="ECO:0007669"/>
    <property type="project" value="UniProtKB-EC"/>
</dbReference>
<evidence type="ECO:0000256" key="9">
    <source>
        <dbReference type="ARBA" id="ARBA00022643"/>
    </source>
</evidence>
<dbReference type="Gene3D" id="1.10.155.10">
    <property type="entry name" value="Chemotaxis receptor methyltransferase CheR, N-terminal domain"/>
    <property type="match status" value="1"/>
</dbReference>
<dbReference type="GO" id="GO:0005524">
    <property type="term" value="F:ATP binding"/>
    <property type="evidence" value="ECO:0007669"/>
    <property type="project" value="UniProtKB-KW"/>
</dbReference>
<dbReference type="EMBL" id="MKIP01000058">
    <property type="protein sequence ID" value="OLP58074.1"/>
    <property type="molecule type" value="Genomic_DNA"/>
</dbReference>
<proteinExistence type="predicted"/>
<evidence type="ECO:0000256" key="7">
    <source>
        <dbReference type="ARBA" id="ARBA00022603"/>
    </source>
</evidence>
<dbReference type="AlphaFoldDB" id="A0A1Q9ARL8"/>
<dbReference type="GO" id="GO:0005737">
    <property type="term" value="C:cytoplasm"/>
    <property type="evidence" value="ECO:0007669"/>
    <property type="project" value="InterPro"/>
</dbReference>
<gene>
    <name evidence="21" type="ORF">BJF93_05420</name>
</gene>
<evidence type="ECO:0000256" key="5">
    <source>
        <dbReference type="ARBA" id="ARBA00021740"/>
    </source>
</evidence>
<evidence type="ECO:0000256" key="11">
    <source>
        <dbReference type="ARBA" id="ARBA00022691"/>
    </source>
</evidence>